<dbReference type="InterPro" id="IPR037226">
    <property type="entry name" value="CAC2185-like_sf"/>
</dbReference>
<dbReference type="Proteomes" id="UP001211872">
    <property type="component" value="Chromosome"/>
</dbReference>
<dbReference type="InterPro" id="IPR015037">
    <property type="entry name" value="DUF1919"/>
</dbReference>
<dbReference type="EMBL" id="CP115396">
    <property type="protein sequence ID" value="WBO84967.1"/>
    <property type="molecule type" value="Genomic_DNA"/>
</dbReference>
<name>A0ABY7PQE9_9BACT</name>
<protein>
    <submittedName>
        <fullName evidence="1">DUF1919 domain-containing protein</fullName>
    </submittedName>
</protein>
<keyword evidence="2" id="KW-1185">Reference proteome</keyword>
<dbReference type="RefSeq" id="WP_270127534.1">
    <property type="nucleotide sequence ID" value="NZ_CP115396.1"/>
</dbReference>
<organism evidence="1 2">
    <name type="scientific">Hymenobacter yonginensis</name>
    <dbReference type="NCBI Taxonomy" id="748197"/>
    <lineage>
        <taxon>Bacteria</taxon>
        <taxon>Pseudomonadati</taxon>
        <taxon>Bacteroidota</taxon>
        <taxon>Cytophagia</taxon>
        <taxon>Cytophagales</taxon>
        <taxon>Hymenobacteraceae</taxon>
        <taxon>Hymenobacter</taxon>
    </lineage>
</organism>
<dbReference type="SUPFAM" id="SSF142795">
    <property type="entry name" value="CAC2185-like"/>
    <property type="match status" value="1"/>
</dbReference>
<accession>A0ABY7PQE9</accession>
<evidence type="ECO:0000313" key="1">
    <source>
        <dbReference type="EMBL" id="WBO84967.1"/>
    </source>
</evidence>
<sequence length="229" mass="26775">MLLVVDKIASRIAGKRRFEARRRQVRLVRNKDFTVFSNDCWGAEVYKYLSFPFNTPFIGLFLMAPCYLEFLRNPKYYIAQELVFQDTSRYPEINKIRQANPYPLATLGDKVEISFLHYNSVEEAQEKWQRRAARINWDNLLVKLDGSKDGATPELLQEFEQMPYRRLLLVKEPVPTVKNAIVVSRYTTNGAHMFQNSMSNYDLVNWINTGNYSFTLASWIMHKLLGVGQ</sequence>
<proteinExistence type="predicted"/>
<evidence type="ECO:0000313" key="2">
    <source>
        <dbReference type="Proteomes" id="UP001211872"/>
    </source>
</evidence>
<gene>
    <name evidence="1" type="ORF">O9Z63_01690</name>
</gene>
<dbReference type="Pfam" id="PF08942">
    <property type="entry name" value="DUF1919"/>
    <property type="match status" value="1"/>
</dbReference>
<reference evidence="1 2" key="1">
    <citation type="journal article" date="2011" name="Int. J. Syst. Evol. Microbiol.">
        <title>Hymenobacter yonginensis sp. nov., isolated from a mesotrophic artificial lake.</title>
        <authorList>
            <person name="Joung Y."/>
            <person name="Cho S.H."/>
            <person name="Kim H."/>
            <person name="Kim S.B."/>
            <person name="Joh K."/>
        </authorList>
    </citation>
    <scope>NUCLEOTIDE SEQUENCE [LARGE SCALE GENOMIC DNA]</scope>
    <source>
        <strain evidence="1 2">KCTC 22745</strain>
    </source>
</reference>